<dbReference type="AlphaFoldDB" id="A0A4Q0ZF10"/>
<reference evidence="1 2" key="1">
    <citation type="submission" date="2017-10" db="EMBL/GenBank/DDBJ databases">
        <title>Genomics of the genus Arcobacter.</title>
        <authorList>
            <person name="Perez-Cataluna A."/>
            <person name="Figueras M.J."/>
        </authorList>
    </citation>
    <scope>NUCLEOTIDE SEQUENCE [LARGE SCALE GENOMIC DNA]</scope>
    <source>
        <strain evidence="1 2">F26</strain>
    </source>
</reference>
<comment type="caution">
    <text evidence="1">The sequence shown here is derived from an EMBL/GenBank/DDBJ whole genome shotgun (WGS) entry which is preliminary data.</text>
</comment>
<dbReference type="OrthoDB" id="5363038at2"/>
<evidence type="ECO:0008006" key="3">
    <source>
        <dbReference type="Google" id="ProtNLM"/>
    </source>
</evidence>
<dbReference type="Proteomes" id="UP000290870">
    <property type="component" value="Unassembled WGS sequence"/>
</dbReference>
<dbReference type="EMBL" id="PDJZ01000005">
    <property type="protein sequence ID" value="RXJ84380.1"/>
    <property type="molecule type" value="Genomic_DNA"/>
</dbReference>
<evidence type="ECO:0000313" key="2">
    <source>
        <dbReference type="Proteomes" id="UP000290870"/>
    </source>
</evidence>
<proteinExistence type="predicted"/>
<sequence length="223" mass="26183">MISFFNKKILISRADSNLGQELSIKLDRLGAKLVLIGENEEKLKEIISLLGDNKQVYHYCKFNNTEKINELISILVHHDNIKFDGYIHCEDNDIYHNYKDEDFLKKDALFYTSIIDYLSQDEYSNNNMSILFLSSNFRKNFLEKNLLAIANHYAISNLSKIISLKYMHRQFRVNSILSDFNPIDLNEKDCLNNYLEKTSNIVIYLMSESAKYIIGEEYVIDNY</sequence>
<protein>
    <recommendedName>
        <fullName evidence="3">Short-chain dehydrogenase</fullName>
    </recommendedName>
</protein>
<gene>
    <name evidence="1" type="ORF">CRU90_05790</name>
</gene>
<evidence type="ECO:0000313" key="1">
    <source>
        <dbReference type="EMBL" id="RXJ84380.1"/>
    </source>
</evidence>
<dbReference type="Gene3D" id="3.40.50.720">
    <property type="entry name" value="NAD(P)-binding Rossmann-like Domain"/>
    <property type="match status" value="1"/>
</dbReference>
<accession>A0A4Q0ZF10</accession>
<organism evidence="1 2">
    <name type="scientific">Arcobacter cloacae</name>
    <dbReference type="NCBI Taxonomy" id="1054034"/>
    <lineage>
        <taxon>Bacteria</taxon>
        <taxon>Pseudomonadati</taxon>
        <taxon>Campylobacterota</taxon>
        <taxon>Epsilonproteobacteria</taxon>
        <taxon>Campylobacterales</taxon>
        <taxon>Arcobacteraceae</taxon>
        <taxon>Arcobacter</taxon>
    </lineage>
</organism>
<dbReference type="InterPro" id="IPR036291">
    <property type="entry name" value="NAD(P)-bd_dom_sf"/>
</dbReference>
<name>A0A4Q0ZF10_9BACT</name>
<dbReference type="SUPFAM" id="SSF51735">
    <property type="entry name" value="NAD(P)-binding Rossmann-fold domains"/>
    <property type="match status" value="1"/>
</dbReference>
<dbReference type="RefSeq" id="WP_128986336.1">
    <property type="nucleotide sequence ID" value="NZ_PDJZ01000005.1"/>
</dbReference>